<comment type="caution">
    <text evidence="2">The sequence shown here is derived from an EMBL/GenBank/DDBJ whole genome shotgun (WGS) entry which is preliminary data.</text>
</comment>
<evidence type="ECO:0000256" key="1">
    <source>
        <dbReference type="SAM" id="SignalP"/>
    </source>
</evidence>
<dbReference type="EMBL" id="JACEFF010000810">
    <property type="protein sequence ID" value="KAH9630825.1"/>
    <property type="molecule type" value="Genomic_DNA"/>
</dbReference>
<keyword evidence="1" id="KW-0732">Signal</keyword>
<sequence>MQSLVYLIFVAFSTCQAHYRGSYDSRNFITRDEPTIKGFFCQPILIKPSICYDSVLIECPVCDQTDHWMANTEECPIRNGSKTFKICKFGTYTNEGPGEQCTEKREFDMYGKKCAPGYYCNKMEGVCTGLEFQLDNNWQWKMFPFTGVRSELRNQPEDSKFSFEGIRN</sequence>
<organism evidence="2 3">
    <name type="scientific">Spodoptera exigua</name>
    <name type="common">Beet armyworm</name>
    <name type="synonym">Noctua fulgens</name>
    <dbReference type="NCBI Taxonomy" id="7107"/>
    <lineage>
        <taxon>Eukaryota</taxon>
        <taxon>Metazoa</taxon>
        <taxon>Ecdysozoa</taxon>
        <taxon>Arthropoda</taxon>
        <taxon>Hexapoda</taxon>
        <taxon>Insecta</taxon>
        <taxon>Pterygota</taxon>
        <taxon>Neoptera</taxon>
        <taxon>Endopterygota</taxon>
        <taxon>Lepidoptera</taxon>
        <taxon>Glossata</taxon>
        <taxon>Ditrysia</taxon>
        <taxon>Noctuoidea</taxon>
        <taxon>Noctuidae</taxon>
        <taxon>Amphipyrinae</taxon>
        <taxon>Spodoptera</taxon>
    </lineage>
</organism>
<dbReference type="Proteomes" id="UP000814243">
    <property type="component" value="Unassembled WGS sequence"/>
</dbReference>
<evidence type="ECO:0000313" key="2">
    <source>
        <dbReference type="EMBL" id="KAH9630825.1"/>
    </source>
</evidence>
<protein>
    <submittedName>
        <fullName evidence="2">Uncharacterized protein</fullName>
    </submittedName>
</protein>
<accession>A0A922M6U6</accession>
<reference evidence="2" key="1">
    <citation type="journal article" date="2021" name="G3 (Bethesda)">
        <title>Genome and transcriptome analysis of the beet armyworm Spodoptera exigua reveals targets for pest control. .</title>
        <authorList>
            <person name="Simon S."/>
            <person name="Breeschoten T."/>
            <person name="Jansen H.J."/>
            <person name="Dirks R.P."/>
            <person name="Schranz M.E."/>
            <person name="Ros V.I.D."/>
        </authorList>
    </citation>
    <scope>NUCLEOTIDE SEQUENCE</scope>
    <source>
        <strain evidence="2">TB_SE_WUR_2020</strain>
    </source>
</reference>
<dbReference type="AlphaFoldDB" id="A0A922M6U6"/>
<evidence type="ECO:0000313" key="3">
    <source>
        <dbReference type="Proteomes" id="UP000814243"/>
    </source>
</evidence>
<name>A0A922M6U6_SPOEX</name>
<feature type="chain" id="PRO_5037656682" evidence="1">
    <location>
        <begin position="18"/>
        <end position="168"/>
    </location>
</feature>
<proteinExistence type="predicted"/>
<gene>
    <name evidence="2" type="ORF">HF086_001053</name>
</gene>
<feature type="signal peptide" evidence="1">
    <location>
        <begin position="1"/>
        <end position="17"/>
    </location>
</feature>